<dbReference type="Proteomes" id="UP001153555">
    <property type="component" value="Unassembled WGS sequence"/>
</dbReference>
<feature type="non-terminal residue" evidence="2">
    <location>
        <position position="1"/>
    </location>
</feature>
<feature type="compositionally biased region" description="Basic and acidic residues" evidence="1">
    <location>
        <begin position="91"/>
        <end position="113"/>
    </location>
</feature>
<accession>A0A9N7NHU3</accession>
<feature type="compositionally biased region" description="Basic and acidic residues" evidence="1">
    <location>
        <begin position="122"/>
        <end position="139"/>
    </location>
</feature>
<name>A0A9N7NHU3_STRHE</name>
<evidence type="ECO:0000313" key="3">
    <source>
        <dbReference type="Proteomes" id="UP001153555"/>
    </source>
</evidence>
<dbReference type="AlphaFoldDB" id="A0A9N7NHU3"/>
<evidence type="ECO:0000313" key="2">
    <source>
        <dbReference type="EMBL" id="CAA0829139.1"/>
    </source>
</evidence>
<proteinExistence type="predicted"/>
<feature type="region of interest" description="Disordered" evidence="1">
    <location>
        <begin position="91"/>
        <end position="155"/>
    </location>
</feature>
<keyword evidence="3" id="KW-1185">Reference proteome</keyword>
<gene>
    <name evidence="2" type="ORF">SHERM_24726</name>
</gene>
<dbReference type="EMBL" id="CACSLK010027773">
    <property type="protein sequence ID" value="CAA0829139.1"/>
    <property type="molecule type" value="Genomic_DNA"/>
</dbReference>
<evidence type="ECO:0000256" key="1">
    <source>
        <dbReference type="SAM" id="MobiDB-lite"/>
    </source>
</evidence>
<organism evidence="2 3">
    <name type="scientific">Striga hermonthica</name>
    <name type="common">Purple witchweed</name>
    <name type="synonym">Buchnera hermonthica</name>
    <dbReference type="NCBI Taxonomy" id="68872"/>
    <lineage>
        <taxon>Eukaryota</taxon>
        <taxon>Viridiplantae</taxon>
        <taxon>Streptophyta</taxon>
        <taxon>Embryophyta</taxon>
        <taxon>Tracheophyta</taxon>
        <taxon>Spermatophyta</taxon>
        <taxon>Magnoliopsida</taxon>
        <taxon>eudicotyledons</taxon>
        <taxon>Gunneridae</taxon>
        <taxon>Pentapetalae</taxon>
        <taxon>asterids</taxon>
        <taxon>lamiids</taxon>
        <taxon>Lamiales</taxon>
        <taxon>Orobanchaceae</taxon>
        <taxon>Buchnereae</taxon>
        <taxon>Striga</taxon>
    </lineage>
</organism>
<dbReference type="OrthoDB" id="913581at2759"/>
<comment type="caution">
    <text evidence="2">The sequence shown here is derived from an EMBL/GenBank/DDBJ whole genome shotgun (WGS) entry which is preliminary data.</text>
</comment>
<feature type="non-terminal residue" evidence="2">
    <location>
        <position position="213"/>
    </location>
</feature>
<protein>
    <submittedName>
        <fullName evidence="2">Uncharacterized protein</fullName>
    </submittedName>
</protein>
<sequence length="213" mass="24783">KKTDMENILATFMNETRNRFNKDEEKLNKIENHVTQLATTMGAQMKNLETQIGQLAKVVGSQHQRGQFPSNTELNPKEQCQAIRLRSGMEYEGPKMPEEKESEPKGKERLELSEKEEDVRDELEKEPIVMSKKGAEKLKSTSNSNSHKHPVNLPFPQRFQKKNLDAQFAKFLDIFKKIHINIPFAEALEQMLNYAKFLKDVISKKRRVEDHEM</sequence>
<reference evidence="2" key="1">
    <citation type="submission" date="2019-12" db="EMBL/GenBank/DDBJ databases">
        <authorList>
            <person name="Scholes J."/>
        </authorList>
    </citation>
    <scope>NUCLEOTIDE SEQUENCE</scope>
</reference>